<reference evidence="2 3" key="2">
    <citation type="journal article" date="2022" name="Mol. Biol. Evol.">
        <title>Comparative Genomics Reveals Insights into the Divergent Evolution of Astigmatic Mites and Household Pest Adaptations.</title>
        <authorList>
            <person name="Xiong Q."/>
            <person name="Wan A.T."/>
            <person name="Liu X."/>
            <person name="Fung C.S."/>
            <person name="Xiao X."/>
            <person name="Malainual N."/>
            <person name="Hou J."/>
            <person name="Wang L."/>
            <person name="Wang M."/>
            <person name="Yang K.Y."/>
            <person name="Cui Y."/>
            <person name="Leung E.L."/>
            <person name="Nong W."/>
            <person name="Shin S.K."/>
            <person name="Au S.W."/>
            <person name="Jeong K.Y."/>
            <person name="Chew F.T."/>
            <person name="Hui J.H."/>
            <person name="Leung T.F."/>
            <person name="Tungtrongchitr A."/>
            <person name="Zhong N."/>
            <person name="Liu Z."/>
            <person name="Tsui S.K."/>
        </authorList>
    </citation>
    <scope>NUCLEOTIDE SEQUENCE [LARGE SCALE GENOMIC DNA]</scope>
    <source>
        <strain evidence="2">Derp</strain>
    </source>
</reference>
<sequence length="74" mass="8641">MIRLLFSKRRRRIVLNEMRRPNNQTKKSPSENGPNIFNSDFGSEQGVPSRPKLYHFSADLASTKAIWLAWPNRL</sequence>
<dbReference type="EMBL" id="NJHN03000039">
    <property type="protein sequence ID" value="KAH9421594.1"/>
    <property type="molecule type" value="Genomic_DNA"/>
</dbReference>
<evidence type="ECO:0000313" key="3">
    <source>
        <dbReference type="Proteomes" id="UP000887458"/>
    </source>
</evidence>
<accession>A0ABQ8JG42</accession>
<evidence type="ECO:0000256" key="1">
    <source>
        <dbReference type="SAM" id="MobiDB-lite"/>
    </source>
</evidence>
<evidence type="ECO:0000313" key="2">
    <source>
        <dbReference type="EMBL" id="KAH9421594.1"/>
    </source>
</evidence>
<proteinExistence type="predicted"/>
<dbReference type="Proteomes" id="UP000887458">
    <property type="component" value="Unassembled WGS sequence"/>
</dbReference>
<comment type="caution">
    <text evidence="2">The sequence shown here is derived from an EMBL/GenBank/DDBJ whole genome shotgun (WGS) entry which is preliminary data.</text>
</comment>
<organism evidence="2 3">
    <name type="scientific">Dermatophagoides pteronyssinus</name>
    <name type="common">European house dust mite</name>
    <dbReference type="NCBI Taxonomy" id="6956"/>
    <lineage>
        <taxon>Eukaryota</taxon>
        <taxon>Metazoa</taxon>
        <taxon>Ecdysozoa</taxon>
        <taxon>Arthropoda</taxon>
        <taxon>Chelicerata</taxon>
        <taxon>Arachnida</taxon>
        <taxon>Acari</taxon>
        <taxon>Acariformes</taxon>
        <taxon>Sarcoptiformes</taxon>
        <taxon>Astigmata</taxon>
        <taxon>Psoroptidia</taxon>
        <taxon>Analgoidea</taxon>
        <taxon>Pyroglyphidae</taxon>
        <taxon>Dermatophagoidinae</taxon>
        <taxon>Dermatophagoides</taxon>
    </lineage>
</organism>
<reference evidence="2 3" key="1">
    <citation type="journal article" date="2018" name="J. Allergy Clin. Immunol.">
        <title>High-quality assembly of Dermatophagoides pteronyssinus genome and transcriptome reveals a wide range of novel allergens.</title>
        <authorList>
            <person name="Liu X.Y."/>
            <person name="Yang K.Y."/>
            <person name="Wang M.Q."/>
            <person name="Kwok J.S."/>
            <person name="Zeng X."/>
            <person name="Yang Z."/>
            <person name="Xiao X.J."/>
            <person name="Lau C.P."/>
            <person name="Li Y."/>
            <person name="Huang Z.M."/>
            <person name="Ba J.G."/>
            <person name="Yim A.K."/>
            <person name="Ouyang C.Y."/>
            <person name="Ngai S.M."/>
            <person name="Chan T.F."/>
            <person name="Leung E.L."/>
            <person name="Liu L."/>
            <person name="Liu Z.G."/>
            <person name="Tsui S.K."/>
        </authorList>
    </citation>
    <scope>NUCLEOTIDE SEQUENCE [LARGE SCALE GENOMIC DNA]</scope>
    <source>
        <strain evidence="2">Derp</strain>
    </source>
</reference>
<gene>
    <name evidence="2" type="ORF">DERP_008996</name>
</gene>
<feature type="region of interest" description="Disordered" evidence="1">
    <location>
        <begin position="18"/>
        <end position="47"/>
    </location>
</feature>
<name>A0ABQ8JG42_DERPT</name>
<protein>
    <submittedName>
        <fullName evidence="2">Uncharacterized protein</fullName>
    </submittedName>
</protein>
<keyword evidence="3" id="KW-1185">Reference proteome</keyword>
<feature type="compositionally biased region" description="Polar residues" evidence="1">
    <location>
        <begin position="21"/>
        <end position="42"/>
    </location>
</feature>